<dbReference type="AlphaFoldDB" id="A0A9D9DBQ6"/>
<evidence type="ECO:0000256" key="3">
    <source>
        <dbReference type="ARBA" id="ARBA00022741"/>
    </source>
</evidence>
<name>A0A9D9DBQ6_9GAMM</name>
<dbReference type="InterPro" id="IPR011611">
    <property type="entry name" value="PfkB_dom"/>
</dbReference>
<dbReference type="GO" id="GO:0016052">
    <property type="term" value="P:carbohydrate catabolic process"/>
    <property type="evidence" value="ECO:0007669"/>
    <property type="project" value="UniProtKB-ARBA"/>
</dbReference>
<reference evidence="8" key="2">
    <citation type="journal article" date="2021" name="PeerJ">
        <title>Extensive microbial diversity within the chicken gut microbiome revealed by metagenomics and culture.</title>
        <authorList>
            <person name="Gilroy R."/>
            <person name="Ravi A."/>
            <person name="Getino M."/>
            <person name="Pursley I."/>
            <person name="Horton D.L."/>
            <person name="Alikhan N.F."/>
            <person name="Baker D."/>
            <person name="Gharbi K."/>
            <person name="Hall N."/>
            <person name="Watson M."/>
            <person name="Adriaenssens E.M."/>
            <person name="Foster-Nyarko E."/>
            <person name="Jarju S."/>
            <person name="Secka A."/>
            <person name="Antonio M."/>
            <person name="Oren A."/>
            <person name="Chaudhuri R.R."/>
            <person name="La Ragione R."/>
            <person name="Hildebrand F."/>
            <person name="Pallen M.J."/>
        </authorList>
    </citation>
    <scope>NUCLEOTIDE SEQUENCE</scope>
    <source>
        <strain evidence="8">17213</strain>
    </source>
</reference>
<evidence type="ECO:0000256" key="5">
    <source>
        <dbReference type="ARBA" id="ARBA00022840"/>
    </source>
</evidence>
<dbReference type="Pfam" id="PF00294">
    <property type="entry name" value="PfkB"/>
    <property type="match status" value="1"/>
</dbReference>
<dbReference type="NCBIfam" id="TIGR03168">
    <property type="entry name" value="1-PFK"/>
    <property type="match status" value="1"/>
</dbReference>
<comment type="caution">
    <text evidence="8">The sequence shown here is derived from an EMBL/GenBank/DDBJ whole genome shotgun (WGS) entry which is preliminary data.</text>
</comment>
<comment type="similarity">
    <text evidence="1 6">Belongs to the carbohydrate kinase PfkB family.</text>
</comment>
<keyword evidence="3" id="KW-0547">Nucleotide-binding</keyword>
<evidence type="ECO:0000259" key="7">
    <source>
        <dbReference type="Pfam" id="PF00294"/>
    </source>
</evidence>
<dbReference type="GO" id="GO:0008443">
    <property type="term" value="F:phosphofructokinase activity"/>
    <property type="evidence" value="ECO:0007669"/>
    <property type="project" value="TreeGrafter"/>
</dbReference>
<dbReference type="PANTHER" id="PTHR46566">
    <property type="entry name" value="1-PHOSPHOFRUCTOKINASE-RELATED"/>
    <property type="match status" value="1"/>
</dbReference>
<keyword evidence="2 6" id="KW-0808">Transferase</keyword>
<dbReference type="GO" id="GO:0005829">
    <property type="term" value="C:cytosol"/>
    <property type="evidence" value="ECO:0007669"/>
    <property type="project" value="TreeGrafter"/>
</dbReference>
<dbReference type="EMBL" id="JADINH010000075">
    <property type="protein sequence ID" value="MBO8415443.1"/>
    <property type="molecule type" value="Genomic_DNA"/>
</dbReference>
<evidence type="ECO:0000256" key="4">
    <source>
        <dbReference type="ARBA" id="ARBA00022777"/>
    </source>
</evidence>
<gene>
    <name evidence="8" type="ORF">IAB19_03560</name>
</gene>
<proteinExistence type="inferred from homology"/>
<evidence type="ECO:0000256" key="6">
    <source>
        <dbReference type="PIRNR" id="PIRNR000535"/>
    </source>
</evidence>
<reference evidence="8" key="1">
    <citation type="submission" date="2020-10" db="EMBL/GenBank/DDBJ databases">
        <authorList>
            <person name="Gilroy R."/>
        </authorList>
    </citation>
    <scope>NUCLEOTIDE SEQUENCE</scope>
    <source>
        <strain evidence="8">17213</strain>
    </source>
</reference>
<evidence type="ECO:0000313" key="8">
    <source>
        <dbReference type="EMBL" id="MBO8415443.1"/>
    </source>
</evidence>
<evidence type="ECO:0000256" key="1">
    <source>
        <dbReference type="ARBA" id="ARBA00010688"/>
    </source>
</evidence>
<dbReference type="PRINTS" id="PR00990">
    <property type="entry name" value="RIBOKINASE"/>
</dbReference>
<dbReference type="Gene3D" id="3.40.1190.20">
    <property type="match status" value="1"/>
</dbReference>
<dbReference type="InterPro" id="IPR029056">
    <property type="entry name" value="Ribokinase-like"/>
</dbReference>
<dbReference type="CDD" id="cd01164">
    <property type="entry name" value="FruK_PfkB_like"/>
    <property type="match status" value="1"/>
</dbReference>
<dbReference type="PANTHER" id="PTHR46566:SF1">
    <property type="entry name" value="1-PHOSPHOFRUCTOKINASE"/>
    <property type="match status" value="1"/>
</dbReference>
<evidence type="ECO:0000313" key="9">
    <source>
        <dbReference type="Proteomes" id="UP000823631"/>
    </source>
</evidence>
<dbReference type="GO" id="GO:0044281">
    <property type="term" value="P:small molecule metabolic process"/>
    <property type="evidence" value="ECO:0007669"/>
    <property type="project" value="UniProtKB-ARBA"/>
</dbReference>
<organism evidence="8 9">
    <name type="scientific">Candidatus Avisuccinivibrio stercorigallinarum</name>
    <dbReference type="NCBI Taxonomy" id="2840704"/>
    <lineage>
        <taxon>Bacteria</taxon>
        <taxon>Pseudomonadati</taxon>
        <taxon>Pseudomonadota</taxon>
        <taxon>Gammaproteobacteria</taxon>
        <taxon>Aeromonadales</taxon>
        <taxon>Succinivibrionaceae</taxon>
        <taxon>Succinivibrionaceae incertae sedis</taxon>
        <taxon>Candidatus Avisuccinivibrio</taxon>
    </lineage>
</organism>
<dbReference type="Proteomes" id="UP000823631">
    <property type="component" value="Unassembled WGS sequence"/>
</dbReference>
<dbReference type="InterPro" id="IPR017583">
    <property type="entry name" value="Tagatose/fructose_Pkinase"/>
</dbReference>
<dbReference type="InterPro" id="IPR002139">
    <property type="entry name" value="Ribo/fructo_kinase"/>
</dbReference>
<protein>
    <recommendedName>
        <fullName evidence="6">Phosphofructokinase</fullName>
    </recommendedName>
</protein>
<evidence type="ECO:0000256" key="2">
    <source>
        <dbReference type="ARBA" id="ARBA00022679"/>
    </source>
</evidence>
<dbReference type="SUPFAM" id="SSF53613">
    <property type="entry name" value="Ribokinase-like"/>
    <property type="match status" value="1"/>
</dbReference>
<dbReference type="FunFam" id="3.40.1190.20:FF:000001">
    <property type="entry name" value="Phosphofructokinase"/>
    <property type="match status" value="1"/>
</dbReference>
<keyword evidence="5" id="KW-0067">ATP-binding</keyword>
<accession>A0A9D9DBQ6</accession>
<keyword evidence="4" id="KW-0418">Kinase</keyword>
<dbReference type="GO" id="GO:0005524">
    <property type="term" value="F:ATP binding"/>
    <property type="evidence" value="ECO:0007669"/>
    <property type="project" value="UniProtKB-KW"/>
</dbReference>
<feature type="domain" description="Carbohydrate kinase PfkB" evidence="7">
    <location>
        <begin position="9"/>
        <end position="294"/>
    </location>
</feature>
<sequence length="320" mass="34405">MIFTVTTSPSLDLVMDLSGQVRAGKTLRAVKEELRPGGKGINISIMLKNLGVTSTALGFVAGFSGDELMRLTTAAGIQTGFIRVRRGRTRINLRLKEQAVNDVHQEMRINGLGPTVTPDDINYLVRKVSALKTSDFLVLAGTVPPSLPQDIYTTFFKAIESHKVDVIVDAPAELLHAVLRYHPFLIKPNLEELKEYLNKELSTTAEIIKAAHYLQKEGALNVLVSMGSFGAVFVNVDGKELILRAPGGVAVDKTGAGDSMVAGFLASYTKHHDLKRAAKLAVAAGSATALSNGIAKQETVLELYEQMAPLAGTELQPLAD</sequence>
<dbReference type="PIRSF" id="PIRSF000535">
    <property type="entry name" value="1PFK/6PFK/LacC"/>
    <property type="match status" value="1"/>
</dbReference>